<dbReference type="Gene3D" id="3.10.350.10">
    <property type="entry name" value="LysM domain"/>
    <property type="match status" value="3"/>
</dbReference>
<name>A0A6A0BF01_9LACT</name>
<feature type="domain" description="LysM" evidence="5">
    <location>
        <begin position="125"/>
        <end position="169"/>
    </location>
</feature>
<feature type="domain" description="Peptidase C51" evidence="4">
    <location>
        <begin position="265"/>
        <end position="389"/>
    </location>
</feature>
<dbReference type="CDD" id="cd00118">
    <property type="entry name" value="LysM"/>
    <property type="match status" value="3"/>
</dbReference>
<dbReference type="InterPro" id="IPR007921">
    <property type="entry name" value="CHAP_dom"/>
</dbReference>
<keyword evidence="1" id="KW-0732">Signal</keyword>
<comment type="caution">
    <text evidence="6">The sequence shown here is derived from an EMBL/GenBank/DDBJ whole genome shotgun (WGS) entry which is preliminary data.</text>
</comment>
<dbReference type="SMART" id="SM00257">
    <property type="entry name" value="LysM"/>
    <property type="match status" value="3"/>
</dbReference>
<proteinExistence type="predicted"/>
<keyword evidence="3" id="KW-0961">Cell wall biogenesis/degradation</keyword>
<dbReference type="InterPro" id="IPR036779">
    <property type="entry name" value="LysM_dom_sf"/>
</dbReference>
<dbReference type="AlphaFoldDB" id="A0A6A0BF01"/>
<feature type="domain" description="LysM" evidence="5">
    <location>
        <begin position="46"/>
        <end position="90"/>
    </location>
</feature>
<protein>
    <recommendedName>
        <fullName evidence="8">LysM peptidoglycan-binding domain-containing protein</fullName>
    </recommendedName>
</protein>
<dbReference type="GO" id="GO:0008932">
    <property type="term" value="F:lytic endotransglycosylase activity"/>
    <property type="evidence" value="ECO:0007669"/>
    <property type="project" value="TreeGrafter"/>
</dbReference>
<evidence type="ECO:0000256" key="3">
    <source>
        <dbReference type="ARBA" id="ARBA00023316"/>
    </source>
</evidence>
<evidence type="ECO:0000259" key="4">
    <source>
        <dbReference type="PROSITE" id="PS50911"/>
    </source>
</evidence>
<dbReference type="GO" id="GO:0016787">
    <property type="term" value="F:hydrolase activity"/>
    <property type="evidence" value="ECO:0007669"/>
    <property type="project" value="UniProtKB-KW"/>
</dbReference>
<keyword evidence="7" id="KW-1185">Reference proteome</keyword>
<dbReference type="SUPFAM" id="SSF54106">
    <property type="entry name" value="LysM domain"/>
    <property type="match status" value="3"/>
</dbReference>
<dbReference type="PANTHER" id="PTHR33734:SF22">
    <property type="entry name" value="MEMBRANE-BOUND LYTIC MUREIN TRANSGLYCOSYLASE D"/>
    <property type="match status" value="1"/>
</dbReference>
<keyword evidence="2" id="KW-0378">Hydrolase</keyword>
<feature type="domain" description="LysM" evidence="5">
    <location>
        <begin position="197"/>
        <end position="241"/>
    </location>
</feature>
<dbReference type="Pfam" id="PF01476">
    <property type="entry name" value="LysM"/>
    <property type="match status" value="3"/>
</dbReference>
<gene>
    <name evidence="6" type="ORF">Hs30E_14690</name>
</gene>
<dbReference type="PANTHER" id="PTHR33734">
    <property type="entry name" value="LYSM DOMAIN-CONTAINING GPI-ANCHORED PROTEIN 2"/>
    <property type="match status" value="1"/>
</dbReference>
<evidence type="ECO:0008006" key="8">
    <source>
        <dbReference type="Google" id="ProtNLM"/>
    </source>
</evidence>
<dbReference type="PROSITE" id="PS50911">
    <property type="entry name" value="CHAP"/>
    <property type="match status" value="1"/>
</dbReference>
<evidence type="ECO:0000256" key="2">
    <source>
        <dbReference type="ARBA" id="ARBA00022801"/>
    </source>
</evidence>
<sequence length="392" mass="41104">MGKHDLQQKYGKLVAYKPSKTTSTKIAISAGAFLTTLGFAHAASAESYTVKSGDSLWAISQQYDTTVAELAKINNISDPAVLSIGQKIETSATAVQNATAPQAPAATTPAPAPTPTEIIKEIPAVTYTVKAGDTLGAIADQYDVSVAEIAKNSGIQNQNFIFIGQNLIITPARTEKVASTPETPATPAPKPVELPAVTYTVKAGDTLSTIAISQKVSVADIVKYSNITNPNLIFVNQKLILKPATVVNPDTGDIANTGSAGEASDGYVNVPLDVTVGPYSNGNTYASGNCTWYVKDVFKARMGDWWGNAKDWTASAQREGFVVDDKPVANLTIAVFAPGSAGADKTYGHVAVVVGVSEDTVTVKEMNGTAGLGKTNTRIVPKNSASYIHMDY</sequence>
<dbReference type="Proteomes" id="UP000480303">
    <property type="component" value="Unassembled WGS sequence"/>
</dbReference>
<dbReference type="EMBL" id="BLLI01000046">
    <property type="protein sequence ID" value="GFH42918.1"/>
    <property type="molecule type" value="Genomic_DNA"/>
</dbReference>
<dbReference type="RefSeq" id="WP_172209329.1">
    <property type="nucleotide sequence ID" value="NZ_BLLI01000046.1"/>
</dbReference>
<dbReference type="SUPFAM" id="SSF54001">
    <property type="entry name" value="Cysteine proteinases"/>
    <property type="match status" value="1"/>
</dbReference>
<dbReference type="GO" id="GO:0071555">
    <property type="term" value="P:cell wall organization"/>
    <property type="evidence" value="ECO:0007669"/>
    <property type="project" value="UniProtKB-KW"/>
</dbReference>
<dbReference type="PROSITE" id="PS51782">
    <property type="entry name" value="LYSM"/>
    <property type="match status" value="3"/>
</dbReference>
<organism evidence="6 7">
    <name type="scientific">Pseudolactococcus hodotermopsidis</name>
    <dbReference type="NCBI Taxonomy" id="2709157"/>
    <lineage>
        <taxon>Bacteria</taxon>
        <taxon>Bacillati</taxon>
        <taxon>Bacillota</taxon>
        <taxon>Bacilli</taxon>
        <taxon>Lactobacillales</taxon>
        <taxon>Streptococcaceae</taxon>
        <taxon>Pseudolactococcus</taxon>
    </lineage>
</organism>
<dbReference type="Gene3D" id="3.90.1720.10">
    <property type="entry name" value="endopeptidase domain like (from Nostoc punctiforme)"/>
    <property type="match status" value="1"/>
</dbReference>
<evidence type="ECO:0000259" key="5">
    <source>
        <dbReference type="PROSITE" id="PS51782"/>
    </source>
</evidence>
<evidence type="ECO:0000256" key="1">
    <source>
        <dbReference type="ARBA" id="ARBA00022729"/>
    </source>
</evidence>
<dbReference type="InterPro" id="IPR038765">
    <property type="entry name" value="Papain-like_cys_pep_sf"/>
</dbReference>
<accession>A0A6A0BF01</accession>
<evidence type="ECO:0000313" key="6">
    <source>
        <dbReference type="EMBL" id="GFH42918.1"/>
    </source>
</evidence>
<evidence type="ECO:0000313" key="7">
    <source>
        <dbReference type="Proteomes" id="UP000480303"/>
    </source>
</evidence>
<dbReference type="Pfam" id="PF05257">
    <property type="entry name" value="CHAP"/>
    <property type="match status" value="1"/>
</dbReference>
<reference evidence="6 7" key="1">
    <citation type="submission" date="2020-02" db="EMBL/GenBank/DDBJ databases">
        <title>Draft genome sequence of Lactococcus sp. Hs30E4-3.</title>
        <authorList>
            <person name="Noda S."/>
            <person name="Yuki M."/>
            <person name="Ohkuma M."/>
        </authorList>
    </citation>
    <scope>NUCLEOTIDE SEQUENCE [LARGE SCALE GENOMIC DNA]</scope>
    <source>
        <strain evidence="6 7">Hs30E4-3</strain>
    </source>
</reference>
<dbReference type="InterPro" id="IPR018392">
    <property type="entry name" value="LysM"/>
</dbReference>